<gene>
    <name evidence="6" type="ORF">BCR37DRAFT_338660</name>
</gene>
<proteinExistence type="predicted"/>
<dbReference type="RefSeq" id="XP_040723864.1">
    <property type="nucleotide sequence ID" value="XM_040867305.1"/>
</dbReference>
<dbReference type="Proteomes" id="UP000193685">
    <property type="component" value="Unassembled WGS sequence"/>
</dbReference>
<dbReference type="InterPro" id="IPR030397">
    <property type="entry name" value="SEPARIN_core_dom"/>
</dbReference>
<dbReference type="EMBL" id="MCFI01000015">
    <property type="protein sequence ID" value="ORY79493.1"/>
    <property type="molecule type" value="Genomic_DNA"/>
</dbReference>
<evidence type="ECO:0000256" key="1">
    <source>
        <dbReference type="ARBA" id="ARBA00000451"/>
    </source>
</evidence>
<feature type="non-terminal residue" evidence="6">
    <location>
        <position position="1"/>
    </location>
</feature>
<feature type="non-terminal residue" evidence="6">
    <location>
        <position position="473"/>
    </location>
</feature>
<dbReference type="OrthoDB" id="10255632at2759"/>
<comment type="catalytic activity">
    <reaction evidence="1">
        <text>All bonds known to be hydrolyzed by this endopeptidase have arginine in P1 and an acidic residue in P4. P6 is often occupied by an acidic residue or by a hydroxy-amino-acid residue, the phosphorylation of which enhances cleavage.</text>
        <dbReference type="EC" id="3.4.22.49"/>
    </reaction>
</comment>
<dbReference type="PANTHER" id="PTHR12792">
    <property type="entry name" value="EXTRA SPINDLE POLES 1-RELATED"/>
    <property type="match status" value="1"/>
</dbReference>
<dbReference type="AlphaFoldDB" id="A0A1Y2F6I2"/>
<reference evidence="6 7" key="1">
    <citation type="submission" date="2016-07" db="EMBL/GenBank/DDBJ databases">
        <title>Pervasive Adenine N6-methylation of Active Genes in Fungi.</title>
        <authorList>
            <consortium name="DOE Joint Genome Institute"/>
            <person name="Mondo S.J."/>
            <person name="Dannebaum R.O."/>
            <person name="Kuo R.C."/>
            <person name="Labutti K."/>
            <person name="Haridas S."/>
            <person name="Kuo A."/>
            <person name="Salamov A."/>
            <person name="Ahrendt S.R."/>
            <person name="Lipzen A."/>
            <person name="Sullivan W."/>
            <person name="Andreopoulos W.B."/>
            <person name="Clum A."/>
            <person name="Lindquist E."/>
            <person name="Daum C."/>
            <person name="Ramamoorthy G.K."/>
            <person name="Gryganskyi A."/>
            <person name="Culley D."/>
            <person name="Magnuson J.K."/>
            <person name="James T.Y."/>
            <person name="O'Malley M.A."/>
            <person name="Stajich J.E."/>
            <person name="Spatafora J.W."/>
            <person name="Visel A."/>
            <person name="Grigoriev I.V."/>
        </authorList>
    </citation>
    <scope>NUCLEOTIDE SEQUENCE [LARGE SCALE GENOMIC DNA]</scope>
    <source>
        <strain evidence="6 7">12-1054</strain>
    </source>
</reference>
<comment type="caution">
    <text evidence="6">The sequence shown here is derived from an EMBL/GenBank/DDBJ whole genome shotgun (WGS) entry which is preliminary data.</text>
</comment>
<evidence type="ECO:0000313" key="7">
    <source>
        <dbReference type="Proteomes" id="UP000193685"/>
    </source>
</evidence>
<evidence type="ECO:0000256" key="4">
    <source>
        <dbReference type="ARBA" id="ARBA00022829"/>
    </source>
</evidence>
<dbReference type="EC" id="3.4.22.49" evidence="2"/>
<dbReference type="GO" id="GO:0006508">
    <property type="term" value="P:proteolysis"/>
    <property type="evidence" value="ECO:0007669"/>
    <property type="project" value="InterPro"/>
</dbReference>
<dbReference type="STRING" id="56484.A0A1Y2F6I2"/>
<keyword evidence="4" id="KW-0159">Chromosome partition</keyword>
<accession>A0A1Y2F6I2</accession>
<dbReference type="GO" id="GO:0051307">
    <property type="term" value="P:meiotic chromosome separation"/>
    <property type="evidence" value="ECO:0007669"/>
    <property type="project" value="TreeGrafter"/>
</dbReference>
<keyword evidence="3" id="KW-0378">Hydrolase</keyword>
<dbReference type="Pfam" id="PF03568">
    <property type="entry name" value="Separin_C"/>
    <property type="match status" value="1"/>
</dbReference>
<organism evidence="6 7">
    <name type="scientific">Protomyces lactucae-debilis</name>
    <dbReference type="NCBI Taxonomy" id="2754530"/>
    <lineage>
        <taxon>Eukaryota</taxon>
        <taxon>Fungi</taxon>
        <taxon>Dikarya</taxon>
        <taxon>Ascomycota</taxon>
        <taxon>Taphrinomycotina</taxon>
        <taxon>Taphrinomycetes</taxon>
        <taxon>Taphrinales</taxon>
        <taxon>Protomycetaceae</taxon>
        <taxon>Protomyces</taxon>
    </lineage>
</organism>
<dbReference type="InterPro" id="IPR005314">
    <property type="entry name" value="Peptidase_C50"/>
</dbReference>
<feature type="domain" description="Peptidase C50" evidence="5">
    <location>
        <begin position="276"/>
        <end position="371"/>
    </location>
</feature>
<dbReference type="PROSITE" id="PS51700">
    <property type="entry name" value="SEPARIN"/>
    <property type="match status" value="1"/>
</dbReference>
<dbReference type="GO" id="GO:0005634">
    <property type="term" value="C:nucleus"/>
    <property type="evidence" value="ECO:0007669"/>
    <property type="project" value="InterPro"/>
</dbReference>
<dbReference type="GeneID" id="63783904"/>
<dbReference type="OMA" id="RNTMFVT"/>
<evidence type="ECO:0000259" key="5">
    <source>
        <dbReference type="PROSITE" id="PS51700"/>
    </source>
</evidence>
<name>A0A1Y2F6I2_PROLT</name>
<dbReference type="GO" id="GO:0004197">
    <property type="term" value="F:cysteine-type endopeptidase activity"/>
    <property type="evidence" value="ECO:0007669"/>
    <property type="project" value="InterPro"/>
</dbReference>
<evidence type="ECO:0000256" key="3">
    <source>
        <dbReference type="ARBA" id="ARBA00022801"/>
    </source>
</evidence>
<evidence type="ECO:0000313" key="6">
    <source>
        <dbReference type="EMBL" id="ORY79493.1"/>
    </source>
</evidence>
<sequence length="473" mass="53146">IDNIPDNWSVVSIGLGADKADLIMSRLQANKTPLILRLPLSRHNSRDMDEETFEFEAARQELADIVKTSNDSAQAAKNIIGKQAKLEWWELRKSLDERLRTLLFNMERCWLGGFRGLLGRSKHDSAAFDQFKSSFAKIMMTYVPFRSNRSFDIDTRILDLFVDLGSIDQDELLELLEDLLYFILDIYQFHGESIAYDEIDIDRMTVDIQTALNAFHERAAPAVSDAHTILILDKELSEFPWESTNCLRGLSVSRVPSLAALKGMLDAHGAQPQSSAVGGRYILNPSQDLKQTEVFFHERLQSLPDWQGITSRVPEEAEVLDYLGQGSIYIYFGHGGGEQYVRASKLKQLPKTALAILMGCSSGALRDQGLYDRWGTPYNYLVAGSPCVLANLWDVTDKDIDRFSEKVLTLWGLFASTDSQQSPVKGKRRQALQKPQDFQGMSLPLAVSQSRDECVMPYLNGAAPVVYGLPVHL</sequence>
<dbReference type="GO" id="GO:0072686">
    <property type="term" value="C:mitotic spindle"/>
    <property type="evidence" value="ECO:0007669"/>
    <property type="project" value="TreeGrafter"/>
</dbReference>
<protein>
    <recommendedName>
        <fullName evidence="2">separase</fullName>
        <ecNumber evidence="2">3.4.22.49</ecNumber>
    </recommendedName>
</protein>
<dbReference type="PANTHER" id="PTHR12792:SF0">
    <property type="entry name" value="SEPARIN"/>
    <property type="match status" value="1"/>
</dbReference>
<dbReference type="GO" id="GO:0044732">
    <property type="term" value="C:mitotic spindle pole body"/>
    <property type="evidence" value="ECO:0007669"/>
    <property type="project" value="TreeGrafter"/>
</dbReference>
<evidence type="ECO:0000256" key="2">
    <source>
        <dbReference type="ARBA" id="ARBA00012489"/>
    </source>
</evidence>
<dbReference type="GO" id="GO:0005737">
    <property type="term" value="C:cytoplasm"/>
    <property type="evidence" value="ECO:0007669"/>
    <property type="project" value="TreeGrafter"/>
</dbReference>
<keyword evidence="7" id="KW-1185">Reference proteome</keyword>